<dbReference type="Proteomes" id="UP000247233">
    <property type="component" value="Unassembled WGS sequence"/>
</dbReference>
<comment type="caution">
    <text evidence="1">The sequence shown here is derived from an EMBL/GenBank/DDBJ whole genome shotgun (WGS) entry which is preliminary data.</text>
</comment>
<dbReference type="VEuPathDB" id="FungiDB:BO70DRAFT_365943"/>
<proteinExistence type="predicted"/>
<gene>
    <name evidence="1" type="ORF">BO70DRAFT_365943</name>
</gene>
<evidence type="ECO:0000313" key="1">
    <source>
        <dbReference type="EMBL" id="PWY69126.1"/>
    </source>
</evidence>
<dbReference type="GeneID" id="37066436"/>
<evidence type="ECO:0000313" key="2">
    <source>
        <dbReference type="Proteomes" id="UP000247233"/>
    </source>
</evidence>
<keyword evidence="2" id="KW-1185">Reference proteome</keyword>
<organism evidence="1 2">
    <name type="scientific">Aspergillus heteromorphus CBS 117.55</name>
    <dbReference type="NCBI Taxonomy" id="1448321"/>
    <lineage>
        <taxon>Eukaryota</taxon>
        <taxon>Fungi</taxon>
        <taxon>Dikarya</taxon>
        <taxon>Ascomycota</taxon>
        <taxon>Pezizomycotina</taxon>
        <taxon>Eurotiomycetes</taxon>
        <taxon>Eurotiomycetidae</taxon>
        <taxon>Eurotiales</taxon>
        <taxon>Aspergillaceae</taxon>
        <taxon>Aspergillus</taxon>
        <taxon>Aspergillus subgen. Circumdati</taxon>
    </lineage>
</organism>
<dbReference type="EMBL" id="MSFL01000034">
    <property type="protein sequence ID" value="PWY69126.1"/>
    <property type="molecule type" value="Genomic_DNA"/>
</dbReference>
<name>A0A317V550_9EURO</name>
<sequence length="51" mass="5718">MPKKPHNPSITLVLTAEEADIAGVTLLQVLYGLSMDHYLDRVLRTMHVLCI</sequence>
<dbReference type="AlphaFoldDB" id="A0A317V550"/>
<reference evidence="1 2" key="1">
    <citation type="submission" date="2016-12" db="EMBL/GenBank/DDBJ databases">
        <title>The genomes of Aspergillus section Nigri reveals drivers in fungal speciation.</title>
        <authorList>
            <consortium name="DOE Joint Genome Institute"/>
            <person name="Vesth T.C."/>
            <person name="Nybo J."/>
            <person name="Theobald S."/>
            <person name="Brandl J."/>
            <person name="Frisvad J.C."/>
            <person name="Nielsen K.F."/>
            <person name="Lyhne E.K."/>
            <person name="Kogle M.E."/>
            <person name="Kuo A."/>
            <person name="Riley R."/>
            <person name="Clum A."/>
            <person name="Nolan M."/>
            <person name="Lipzen A."/>
            <person name="Salamov A."/>
            <person name="Henrissat B."/>
            <person name="Wiebenga A."/>
            <person name="De Vries R.P."/>
            <person name="Grigoriev I.V."/>
            <person name="Mortensen U.H."/>
            <person name="Andersen M.R."/>
            <person name="Baker S.E."/>
        </authorList>
    </citation>
    <scope>NUCLEOTIDE SEQUENCE [LARGE SCALE GENOMIC DNA]</scope>
    <source>
        <strain evidence="1 2">CBS 117.55</strain>
    </source>
</reference>
<dbReference type="RefSeq" id="XP_025395482.1">
    <property type="nucleotide sequence ID" value="XM_025544199.1"/>
</dbReference>
<protein>
    <submittedName>
        <fullName evidence="1">Uncharacterized protein</fullName>
    </submittedName>
</protein>
<accession>A0A317V550</accession>